<sequence length="174" mass="17267">MPARVTAPTLTAALLALAGLLAPRAASAACTGVGLFSCSATVSAGSPLAFGNYDPAVATPRDSTSTVTVVGTVTGVGILVTLSYSVSLSAGSAGTIAARQMTGPSTTPLAYNLYTTNARGTVWGTNSVNDSYSALASIGGTVTSRPYTVYGRIPPGQYVAPGGYGSTITVTVTY</sequence>
<proteinExistence type="predicted"/>
<keyword evidence="4" id="KW-1185">Reference proteome</keyword>
<comment type="caution">
    <text evidence="3">The sequence shown here is derived from an EMBL/GenBank/DDBJ whole genome shotgun (WGS) entry which is preliminary data.</text>
</comment>
<keyword evidence="1" id="KW-0732">Signal</keyword>
<gene>
    <name evidence="3" type="ORF">D3H34_18185</name>
</gene>
<dbReference type="AlphaFoldDB" id="A0A9X8D313"/>
<evidence type="ECO:0000313" key="4">
    <source>
        <dbReference type="Proteomes" id="UP000265619"/>
    </source>
</evidence>
<dbReference type="PANTHER" id="PTHR37089">
    <property type="entry name" value="PROTEIN U-RELATED"/>
    <property type="match status" value="1"/>
</dbReference>
<evidence type="ECO:0000256" key="1">
    <source>
        <dbReference type="SAM" id="SignalP"/>
    </source>
</evidence>
<dbReference type="InterPro" id="IPR007893">
    <property type="entry name" value="Spore_coat_U/FanG"/>
</dbReference>
<dbReference type="OrthoDB" id="8588792at2"/>
<evidence type="ECO:0000313" key="3">
    <source>
        <dbReference type="EMBL" id="RIX77700.1"/>
    </source>
</evidence>
<accession>A0A9X8D313</accession>
<feature type="domain" description="Spore coat protein U/FanG" evidence="2">
    <location>
        <begin position="37"/>
        <end position="171"/>
    </location>
</feature>
<dbReference type="InterPro" id="IPR053167">
    <property type="entry name" value="Spore_coat_component"/>
</dbReference>
<dbReference type="PANTHER" id="PTHR37089:SF4">
    <property type="entry name" value="EXPORTED PROTEIN"/>
    <property type="match status" value="1"/>
</dbReference>
<reference evidence="3 4" key="1">
    <citation type="submission" date="2018-09" db="EMBL/GenBank/DDBJ databases">
        <title>Acidovorax cavernicola nov. sp. isolated from Gruta de las Maravillas (Aracena, Spain).</title>
        <authorList>
            <person name="Jurado V."/>
            <person name="Gutierrez-Patricio S."/>
            <person name="Gonzalez-Pimentel J.L."/>
            <person name="Miller A.Z."/>
            <person name="Laiz L."/>
            <person name="Saiz-Jimenez C."/>
        </authorList>
    </citation>
    <scope>NUCLEOTIDE SEQUENCE [LARGE SCALE GENOMIC DNA]</scope>
    <source>
        <strain evidence="3 4">1011MAR4D40.2</strain>
    </source>
</reference>
<evidence type="ECO:0000259" key="2">
    <source>
        <dbReference type="Pfam" id="PF05229"/>
    </source>
</evidence>
<dbReference type="EMBL" id="QXMN01000023">
    <property type="protein sequence ID" value="RIX77700.1"/>
    <property type="molecule type" value="Genomic_DNA"/>
</dbReference>
<dbReference type="SMART" id="SM00972">
    <property type="entry name" value="SCPU"/>
    <property type="match status" value="1"/>
</dbReference>
<feature type="chain" id="PRO_5040948144" evidence="1">
    <location>
        <begin position="29"/>
        <end position="174"/>
    </location>
</feature>
<dbReference type="Pfam" id="PF05229">
    <property type="entry name" value="SCPU"/>
    <property type="match status" value="1"/>
</dbReference>
<protein>
    <submittedName>
        <fullName evidence="3">SCPU domain-containing protein</fullName>
    </submittedName>
</protein>
<dbReference type="Proteomes" id="UP000265619">
    <property type="component" value="Unassembled WGS sequence"/>
</dbReference>
<name>A0A9X8D313_9BURK</name>
<feature type="signal peptide" evidence="1">
    <location>
        <begin position="1"/>
        <end position="28"/>
    </location>
</feature>
<dbReference type="RefSeq" id="WP_119555489.1">
    <property type="nucleotide sequence ID" value="NZ_QXMN01000023.1"/>
</dbReference>
<organism evidence="3 4">
    <name type="scientific">Acidovorax cavernicola</name>
    <dbReference type="NCBI Taxonomy" id="1675792"/>
    <lineage>
        <taxon>Bacteria</taxon>
        <taxon>Pseudomonadati</taxon>
        <taxon>Pseudomonadota</taxon>
        <taxon>Betaproteobacteria</taxon>
        <taxon>Burkholderiales</taxon>
        <taxon>Comamonadaceae</taxon>
        <taxon>Acidovorax</taxon>
    </lineage>
</organism>